<reference evidence="2 3" key="1">
    <citation type="submission" date="2020-01" db="EMBL/GenBank/DDBJ databases">
        <title>Spongiivirga citrea KCTC 32990T.</title>
        <authorList>
            <person name="Wang G."/>
        </authorList>
    </citation>
    <scope>NUCLEOTIDE SEQUENCE [LARGE SCALE GENOMIC DNA]</scope>
    <source>
        <strain evidence="2 3">KCTC 32990</strain>
    </source>
</reference>
<accession>A0A6M0CQG2</accession>
<gene>
    <name evidence="2" type="ORF">GWK10_11035</name>
</gene>
<protein>
    <submittedName>
        <fullName evidence="2">Uncharacterized protein</fullName>
    </submittedName>
</protein>
<dbReference type="AlphaFoldDB" id="A0A6M0CQG2"/>
<evidence type="ECO:0000256" key="1">
    <source>
        <dbReference type="SAM" id="SignalP"/>
    </source>
</evidence>
<feature type="signal peptide" evidence="1">
    <location>
        <begin position="1"/>
        <end position="25"/>
    </location>
</feature>
<name>A0A6M0CQG2_9FLAO</name>
<sequence length="225" mass="25243">MYYINAAPLKATLVIILFTIMSCGAQEKEEVIASKTHNQSANELTVAKTNKKLRKSQNMKANQKPYPENLAEGHEAIRKILGDDIGQMQFDSDKAKAFRQYLSNASFYTSKNEFSGGVTGTGSANSSTNVLFYQNGTFLHITTSWISISVPGMGSFDKDEQKIPGYWEVASLPDGTLLVIFYSQHPEVLQEFPNGFMPFPIKGYDQQYLISADNERYEKSMINNY</sequence>
<dbReference type="RefSeq" id="WP_164032421.1">
    <property type="nucleotide sequence ID" value="NZ_JAABOQ010000004.1"/>
</dbReference>
<dbReference type="EMBL" id="JAABOQ010000004">
    <property type="protein sequence ID" value="NER17747.1"/>
    <property type="molecule type" value="Genomic_DNA"/>
</dbReference>
<feature type="chain" id="PRO_5026980282" evidence="1">
    <location>
        <begin position="26"/>
        <end position="225"/>
    </location>
</feature>
<organism evidence="2 3">
    <name type="scientific">Spongiivirga citrea</name>
    <dbReference type="NCBI Taxonomy" id="1481457"/>
    <lineage>
        <taxon>Bacteria</taxon>
        <taxon>Pseudomonadati</taxon>
        <taxon>Bacteroidota</taxon>
        <taxon>Flavobacteriia</taxon>
        <taxon>Flavobacteriales</taxon>
        <taxon>Flavobacteriaceae</taxon>
        <taxon>Spongiivirga</taxon>
    </lineage>
</organism>
<comment type="caution">
    <text evidence="2">The sequence shown here is derived from an EMBL/GenBank/DDBJ whole genome shotgun (WGS) entry which is preliminary data.</text>
</comment>
<keyword evidence="3" id="KW-1185">Reference proteome</keyword>
<proteinExistence type="predicted"/>
<dbReference type="Proteomes" id="UP000474296">
    <property type="component" value="Unassembled WGS sequence"/>
</dbReference>
<keyword evidence="1" id="KW-0732">Signal</keyword>
<evidence type="ECO:0000313" key="2">
    <source>
        <dbReference type="EMBL" id="NER17747.1"/>
    </source>
</evidence>
<evidence type="ECO:0000313" key="3">
    <source>
        <dbReference type="Proteomes" id="UP000474296"/>
    </source>
</evidence>